<dbReference type="InterPro" id="IPR017946">
    <property type="entry name" value="PLC-like_Pdiesterase_TIM-brl"/>
</dbReference>
<protein>
    <submittedName>
        <fullName evidence="2">Glycerophosphoryl diester phosphodiesterase</fullName>
        <ecNumber evidence="2">3.1.4.46</ecNumber>
    </submittedName>
</protein>
<dbReference type="SUPFAM" id="SSF51695">
    <property type="entry name" value="PLC-like phosphodiesterases"/>
    <property type="match status" value="1"/>
</dbReference>
<dbReference type="Pfam" id="PF03009">
    <property type="entry name" value="GDPD"/>
    <property type="match status" value="1"/>
</dbReference>
<feature type="domain" description="GP-PDE" evidence="1">
    <location>
        <begin position="46"/>
        <end position="340"/>
    </location>
</feature>
<dbReference type="PANTHER" id="PTHR46211:SF14">
    <property type="entry name" value="GLYCEROPHOSPHODIESTER PHOSPHODIESTERASE"/>
    <property type="match status" value="1"/>
</dbReference>
<accession>A0A3B0SSK0</accession>
<dbReference type="AlphaFoldDB" id="A0A3B0SSK0"/>
<dbReference type="Gene3D" id="3.20.20.190">
    <property type="entry name" value="Phosphatidylinositol (PI) phosphodiesterase"/>
    <property type="match status" value="1"/>
</dbReference>
<sequence>MIRARATTLTAVILTVIAAACATTTDPLTPGTSSERGDPQRILDKFDVQGHRGARGLKPENTLPAFEAALDLGVSTLELDLHFTADGEVVISHDPAIDPAKCGLRPGAPAGIPDPDDPETSPSELAIRTMTAQDIQWFVCDRNPDPGKFPQQTSDPTAVAGDNFSMVTLDQLIDFVQEYASSETKTEEQRNNARSVVFNVETKRKANDPARIGDGFDGVNAGPFEIKLLEIINDRQIRGRVIVQSFDLRSIRAINAVDPTIRLSALTSDGSIRLAEYVAAGATIWSPRASTVTADLVTQAHALGLAVIPWTVNETDEIDRLTAMGVDGIITDLPGLFVGR</sequence>
<name>A0A3B0SSK0_9ZZZZ</name>
<dbReference type="PANTHER" id="PTHR46211">
    <property type="entry name" value="GLYCEROPHOSPHORYL DIESTER PHOSPHODIESTERASE"/>
    <property type="match status" value="1"/>
</dbReference>
<dbReference type="GO" id="GO:0008889">
    <property type="term" value="F:glycerophosphodiester phosphodiesterase activity"/>
    <property type="evidence" value="ECO:0007669"/>
    <property type="project" value="UniProtKB-EC"/>
</dbReference>
<dbReference type="InterPro" id="IPR030395">
    <property type="entry name" value="GP_PDE_dom"/>
</dbReference>
<dbReference type="EMBL" id="UOEK01000464">
    <property type="protein sequence ID" value="VAW08468.1"/>
    <property type="molecule type" value="Genomic_DNA"/>
</dbReference>
<keyword evidence="2" id="KW-0378">Hydrolase</keyword>
<evidence type="ECO:0000259" key="1">
    <source>
        <dbReference type="PROSITE" id="PS51704"/>
    </source>
</evidence>
<proteinExistence type="predicted"/>
<evidence type="ECO:0000313" key="2">
    <source>
        <dbReference type="EMBL" id="VAW08468.1"/>
    </source>
</evidence>
<dbReference type="PROSITE" id="PS51257">
    <property type="entry name" value="PROKAR_LIPOPROTEIN"/>
    <property type="match status" value="1"/>
</dbReference>
<dbReference type="EC" id="3.1.4.46" evidence="2"/>
<dbReference type="GO" id="GO:0006629">
    <property type="term" value="P:lipid metabolic process"/>
    <property type="evidence" value="ECO:0007669"/>
    <property type="project" value="InterPro"/>
</dbReference>
<gene>
    <name evidence="2" type="ORF">MNBD_ACTINO02-2789</name>
</gene>
<organism evidence="2">
    <name type="scientific">hydrothermal vent metagenome</name>
    <dbReference type="NCBI Taxonomy" id="652676"/>
    <lineage>
        <taxon>unclassified sequences</taxon>
        <taxon>metagenomes</taxon>
        <taxon>ecological metagenomes</taxon>
    </lineage>
</organism>
<dbReference type="PROSITE" id="PS51704">
    <property type="entry name" value="GP_PDE"/>
    <property type="match status" value="1"/>
</dbReference>
<reference evidence="2" key="1">
    <citation type="submission" date="2018-06" db="EMBL/GenBank/DDBJ databases">
        <authorList>
            <person name="Zhirakovskaya E."/>
        </authorList>
    </citation>
    <scope>NUCLEOTIDE SEQUENCE</scope>
</reference>